<feature type="non-terminal residue" evidence="2">
    <location>
        <position position="1"/>
    </location>
</feature>
<evidence type="ECO:0000313" key="2">
    <source>
        <dbReference type="EMBL" id="VDC76074.1"/>
    </source>
</evidence>
<proteinExistence type="predicted"/>
<name>A0A3P5ZKJ6_BRACM</name>
<dbReference type="EMBL" id="LS974617">
    <property type="protein sequence ID" value="CAG7888700.1"/>
    <property type="molecule type" value="Genomic_DNA"/>
</dbReference>
<accession>A0A3P5ZKJ6</accession>
<protein>
    <submittedName>
        <fullName evidence="1">Uncharacterized protein</fullName>
    </submittedName>
</protein>
<dbReference type="Proteomes" id="UP000694005">
    <property type="component" value="Chromosome A01"/>
</dbReference>
<dbReference type="EMBL" id="LR031571">
    <property type="protein sequence ID" value="VDC76074.1"/>
    <property type="molecule type" value="Genomic_DNA"/>
</dbReference>
<evidence type="ECO:0000313" key="1">
    <source>
        <dbReference type="EMBL" id="CAG7888700.1"/>
    </source>
</evidence>
<feature type="non-terminal residue" evidence="2">
    <location>
        <position position="59"/>
    </location>
</feature>
<dbReference type="AlphaFoldDB" id="A0A3P5ZKJ6"/>
<gene>
    <name evidence="2" type="ORF">BRAA01T02576Z</name>
    <name evidence="1" type="ORF">BRAPAZ1V2_A01P27760.2</name>
</gene>
<organism evidence="2">
    <name type="scientific">Brassica campestris</name>
    <name type="common">Field mustard</name>
    <dbReference type="NCBI Taxonomy" id="3711"/>
    <lineage>
        <taxon>Eukaryota</taxon>
        <taxon>Viridiplantae</taxon>
        <taxon>Streptophyta</taxon>
        <taxon>Embryophyta</taxon>
        <taxon>Tracheophyta</taxon>
        <taxon>Spermatophyta</taxon>
        <taxon>Magnoliopsida</taxon>
        <taxon>eudicotyledons</taxon>
        <taxon>Gunneridae</taxon>
        <taxon>Pentapetalae</taxon>
        <taxon>rosids</taxon>
        <taxon>malvids</taxon>
        <taxon>Brassicales</taxon>
        <taxon>Brassicaceae</taxon>
        <taxon>Brassiceae</taxon>
        <taxon>Brassica</taxon>
    </lineage>
</organism>
<sequence length="59" mass="6717">LVYGLNQDVTQVEATMYFPVAVDELWLCYCRYYKEVRFEALVGMVALIFFAAVQEGAAT</sequence>
<reference evidence="2" key="1">
    <citation type="submission" date="2018-11" db="EMBL/GenBank/DDBJ databases">
        <authorList>
            <consortium name="Genoscope - CEA"/>
            <person name="William W."/>
        </authorList>
    </citation>
    <scope>NUCLEOTIDE SEQUENCE</scope>
</reference>